<dbReference type="InterPro" id="IPR001387">
    <property type="entry name" value="Cro/C1-type_HTH"/>
</dbReference>
<reference evidence="2 3" key="1">
    <citation type="submission" date="2018-01" db="EMBL/GenBank/DDBJ databases">
        <title>Whole genome sequencing of Histamine producing bacteria.</title>
        <authorList>
            <person name="Butler K."/>
        </authorList>
    </citation>
    <scope>NUCLEOTIDE SEQUENCE [LARGE SCALE GENOMIC DNA]</scope>
    <source>
        <strain evidence="2 3">NCIMB 13481</strain>
    </source>
</reference>
<feature type="domain" description="HTH cro/C1-type" evidence="1">
    <location>
        <begin position="9"/>
        <end position="71"/>
    </location>
</feature>
<name>A0A2T3MI22_9GAMM</name>
<evidence type="ECO:0000259" key="1">
    <source>
        <dbReference type="PROSITE" id="PS50943"/>
    </source>
</evidence>
<dbReference type="CDD" id="cd00093">
    <property type="entry name" value="HTH_XRE"/>
    <property type="match status" value="1"/>
</dbReference>
<dbReference type="SUPFAM" id="SSF47413">
    <property type="entry name" value="lambda repressor-like DNA-binding domains"/>
    <property type="match status" value="1"/>
</dbReference>
<dbReference type="AlphaFoldDB" id="A0A2T3MI22"/>
<sequence length="302" mass="35185">MKDNFKSLLKQYRIDNNLSQNDFVDMFISSNNFLLKLDTVTLSRWENGKTEPSIEKKMNIMRTLNLLTQYIESIRGFDKNTKIDASLNIHFGIEYERYKKLNGIDTTQNIQFEYISDKKNLHAHIEKYLMPETIEIINIDPSPTLSIGHWFLNKKTEAFFIHAFVNENIYNNYNYNYNYNNINSIILLEQVTSTKIFYKLCLLSAFNTLLNNNHIDYVFAFANTKCYLKLFLAIGGDIITTMGDLSAPPPCNEVILKHTTVIKIDAIKLLSNKDFLFFCLQSRTELKITTPQLLAQIDDFKC</sequence>
<gene>
    <name evidence="2" type="ORF">C9I88_15455</name>
</gene>
<dbReference type="EMBL" id="PYLW01000020">
    <property type="protein sequence ID" value="PSV94018.1"/>
    <property type="molecule type" value="Genomic_DNA"/>
</dbReference>
<dbReference type="RefSeq" id="WP_107237753.1">
    <property type="nucleotide sequence ID" value="NZ_PYLW01000020.1"/>
</dbReference>
<dbReference type="GO" id="GO:0003677">
    <property type="term" value="F:DNA binding"/>
    <property type="evidence" value="ECO:0007669"/>
    <property type="project" value="InterPro"/>
</dbReference>
<proteinExistence type="predicted"/>
<dbReference type="Gene3D" id="1.10.260.40">
    <property type="entry name" value="lambda repressor-like DNA-binding domains"/>
    <property type="match status" value="1"/>
</dbReference>
<dbReference type="Proteomes" id="UP000241954">
    <property type="component" value="Unassembled WGS sequence"/>
</dbReference>
<dbReference type="InterPro" id="IPR010982">
    <property type="entry name" value="Lambda_DNA-bd_dom_sf"/>
</dbReference>
<dbReference type="SMART" id="SM00530">
    <property type="entry name" value="HTH_XRE"/>
    <property type="match status" value="1"/>
</dbReference>
<evidence type="ECO:0000313" key="2">
    <source>
        <dbReference type="EMBL" id="PSV94018.1"/>
    </source>
</evidence>
<protein>
    <recommendedName>
        <fullName evidence="1">HTH cro/C1-type domain-containing protein</fullName>
    </recommendedName>
</protein>
<organism evidence="2 3">
    <name type="scientific">Photobacterium iliopiscarium</name>
    <dbReference type="NCBI Taxonomy" id="56192"/>
    <lineage>
        <taxon>Bacteria</taxon>
        <taxon>Pseudomonadati</taxon>
        <taxon>Pseudomonadota</taxon>
        <taxon>Gammaproteobacteria</taxon>
        <taxon>Vibrionales</taxon>
        <taxon>Vibrionaceae</taxon>
        <taxon>Photobacterium</taxon>
    </lineage>
</organism>
<accession>A0A2T3MI22</accession>
<evidence type="ECO:0000313" key="3">
    <source>
        <dbReference type="Proteomes" id="UP000241954"/>
    </source>
</evidence>
<dbReference type="PROSITE" id="PS50943">
    <property type="entry name" value="HTH_CROC1"/>
    <property type="match status" value="1"/>
</dbReference>
<comment type="caution">
    <text evidence="2">The sequence shown here is derived from an EMBL/GenBank/DDBJ whole genome shotgun (WGS) entry which is preliminary data.</text>
</comment>